<evidence type="ECO:0000256" key="1">
    <source>
        <dbReference type="ARBA" id="ARBA00007592"/>
    </source>
</evidence>
<dbReference type="RefSeq" id="WP_241056020.1">
    <property type="nucleotide sequence ID" value="NZ_JAKZBV010000001.1"/>
</dbReference>
<organism evidence="4 5">
    <name type="scientific">Sinomonas terrae</name>
    <dbReference type="NCBI Taxonomy" id="2908838"/>
    <lineage>
        <taxon>Bacteria</taxon>
        <taxon>Bacillati</taxon>
        <taxon>Actinomycetota</taxon>
        <taxon>Actinomycetes</taxon>
        <taxon>Micrococcales</taxon>
        <taxon>Micrococcaceae</taxon>
        <taxon>Sinomonas</taxon>
    </lineage>
</organism>
<evidence type="ECO:0000313" key="4">
    <source>
        <dbReference type="EMBL" id="MCH6472111.1"/>
    </source>
</evidence>
<comment type="similarity">
    <text evidence="1 3">Belongs to the DapA family.</text>
</comment>
<keyword evidence="5" id="KW-1185">Reference proteome</keyword>
<dbReference type="SUPFAM" id="SSF51569">
    <property type="entry name" value="Aldolase"/>
    <property type="match status" value="1"/>
</dbReference>
<dbReference type="Gene3D" id="3.20.20.70">
    <property type="entry name" value="Aldolase class I"/>
    <property type="match status" value="1"/>
</dbReference>
<evidence type="ECO:0000313" key="5">
    <source>
        <dbReference type="Proteomes" id="UP001202922"/>
    </source>
</evidence>
<dbReference type="EMBL" id="JAKZBV010000001">
    <property type="protein sequence ID" value="MCH6472111.1"/>
    <property type="molecule type" value="Genomic_DNA"/>
</dbReference>
<dbReference type="SMART" id="SM01130">
    <property type="entry name" value="DHDPS"/>
    <property type="match status" value="1"/>
</dbReference>
<dbReference type="PANTHER" id="PTHR12128:SF66">
    <property type="entry name" value="4-HYDROXY-2-OXOGLUTARATE ALDOLASE, MITOCHONDRIAL"/>
    <property type="match status" value="1"/>
</dbReference>
<evidence type="ECO:0000256" key="2">
    <source>
        <dbReference type="ARBA" id="ARBA00023239"/>
    </source>
</evidence>
<evidence type="ECO:0000256" key="3">
    <source>
        <dbReference type="PIRNR" id="PIRNR001365"/>
    </source>
</evidence>
<sequence>MNIISGVIPVVPTVFTEDEDLDLEGQRRIIDFLVDAKADGACVLANYSEQFSLTDEERDQVLRTTLEHAAGRIPVCVTTSHYSARIARQRTLQAQQEGAAMAMLMAPFFGATVKADEDAVVEYFKRVTDGLAIDVMIQDAPMSPTPLPVGLLARLAAEIPQVRYVKIEMPQTADKLRALAAAAGGALPGLFDGEEAITLIPDLEAGAQGTMSSCLVPDQLGLIVHDYHAGRRESAVARWEDLLPLIHFENRQCGLRATKALMKEGRIIDSDKTRAPLGGLHPDTCAQLLEIAKRKDPLILRWA</sequence>
<name>A0ABS9U5Z7_9MICC</name>
<dbReference type="PIRSF" id="PIRSF001365">
    <property type="entry name" value="DHDPS"/>
    <property type="match status" value="1"/>
</dbReference>
<proteinExistence type="inferred from homology"/>
<dbReference type="Proteomes" id="UP001202922">
    <property type="component" value="Unassembled WGS sequence"/>
</dbReference>
<keyword evidence="2 3" id="KW-0456">Lyase</keyword>
<dbReference type="PANTHER" id="PTHR12128">
    <property type="entry name" value="DIHYDRODIPICOLINATE SYNTHASE"/>
    <property type="match status" value="1"/>
</dbReference>
<protein>
    <submittedName>
        <fullName evidence="4">Dihydrodipicolinate synthase family protein</fullName>
    </submittedName>
</protein>
<dbReference type="InterPro" id="IPR002220">
    <property type="entry name" value="DapA-like"/>
</dbReference>
<dbReference type="CDD" id="cd00408">
    <property type="entry name" value="DHDPS-like"/>
    <property type="match status" value="1"/>
</dbReference>
<comment type="caution">
    <text evidence="4">The sequence shown here is derived from an EMBL/GenBank/DDBJ whole genome shotgun (WGS) entry which is preliminary data.</text>
</comment>
<dbReference type="Pfam" id="PF00701">
    <property type="entry name" value="DHDPS"/>
    <property type="match status" value="1"/>
</dbReference>
<reference evidence="4 5" key="1">
    <citation type="submission" date="2022-03" db="EMBL/GenBank/DDBJ databases">
        <title>Sinomonas sp. isolated from a soil.</title>
        <authorList>
            <person name="Han J."/>
            <person name="Kim D.-U."/>
        </authorList>
    </citation>
    <scope>NUCLEOTIDE SEQUENCE [LARGE SCALE GENOMIC DNA]</scope>
    <source>
        <strain evidence="4 5">5-5</strain>
    </source>
</reference>
<dbReference type="InterPro" id="IPR013785">
    <property type="entry name" value="Aldolase_TIM"/>
</dbReference>
<accession>A0ABS9U5Z7</accession>
<gene>
    <name evidence="4" type="ORF">L0M17_19450</name>
</gene>